<dbReference type="AlphaFoldDB" id="A0AAD2ADU7"/>
<organism evidence="1 2">
    <name type="scientific">Fraxinus pennsylvanica</name>
    <dbReference type="NCBI Taxonomy" id="56036"/>
    <lineage>
        <taxon>Eukaryota</taxon>
        <taxon>Viridiplantae</taxon>
        <taxon>Streptophyta</taxon>
        <taxon>Embryophyta</taxon>
        <taxon>Tracheophyta</taxon>
        <taxon>Spermatophyta</taxon>
        <taxon>Magnoliopsida</taxon>
        <taxon>eudicotyledons</taxon>
        <taxon>Gunneridae</taxon>
        <taxon>Pentapetalae</taxon>
        <taxon>asterids</taxon>
        <taxon>lamiids</taxon>
        <taxon>Lamiales</taxon>
        <taxon>Oleaceae</taxon>
        <taxon>Oleeae</taxon>
        <taxon>Fraxinus</taxon>
    </lineage>
</organism>
<evidence type="ECO:0000313" key="1">
    <source>
        <dbReference type="EMBL" id="CAI9786317.1"/>
    </source>
</evidence>
<keyword evidence="2" id="KW-1185">Reference proteome</keyword>
<accession>A0AAD2ADU7</accession>
<evidence type="ECO:0000313" key="2">
    <source>
        <dbReference type="Proteomes" id="UP000834106"/>
    </source>
</evidence>
<reference evidence="1" key="1">
    <citation type="submission" date="2023-05" db="EMBL/GenBank/DDBJ databases">
        <authorList>
            <person name="Huff M."/>
        </authorList>
    </citation>
    <scope>NUCLEOTIDE SEQUENCE</scope>
</reference>
<gene>
    <name evidence="1" type="ORF">FPE_LOCUS33747</name>
</gene>
<name>A0AAD2ADU7_9LAMI</name>
<protein>
    <submittedName>
        <fullName evidence="1">Uncharacterized protein</fullName>
    </submittedName>
</protein>
<dbReference type="Proteomes" id="UP000834106">
    <property type="component" value="Chromosome 22"/>
</dbReference>
<dbReference type="EMBL" id="OU503057">
    <property type="protein sequence ID" value="CAI9786317.1"/>
    <property type="molecule type" value="Genomic_DNA"/>
</dbReference>
<sequence>MEHWFLYEKQDDGSRKLVGSLKKTEPLIERKWNLEGHIGDTISSSDLVLLLISDAAQLQDWLYLSMNHLVPTSLLILSSSLAVNKAFTASAKLKPKETIGATLSSLPDEVVNAIGMEKLSFED</sequence>
<proteinExistence type="predicted"/>